<keyword evidence="8" id="KW-1185">Reference proteome</keyword>
<keyword evidence="3 6" id="KW-1133">Transmembrane helix</keyword>
<comment type="subcellular location">
    <subcellularLocation>
        <location evidence="1">Membrane</location>
        <topology evidence="1">Single-pass membrane protein</topology>
    </subcellularLocation>
</comment>
<feature type="region of interest" description="Disordered" evidence="5">
    <location>
        <begin position="1"/>
        <end position="62"/>
    </location>
</feature>
<feature type="compositionally biased region" description="Low complexity" evidence="5">
    <location>
        <begin position="44"/>
        <end position="61"/>
    </location>
</feature>
<reference evidence="7" key="2">
    <citation type="submission" date="2020-09" db="EMBL/GenBank/DDBJ databases">
        <authorList>
            <person name="Sun Q."/>
            <person name="Ohkuma M."/>
        </authorList>
    </citation>
    <scope>NUCLEOTIDE SEQUENCE</scope>
    <source>
        <strain evidence="7">JCM 3276</strain>
    </source>
</reference>
<evidence type="ECO:0000256" key="4">
    <source>
        <dbReference type="ARBA" id="ARBA00023136"/>
    </source>
</evidence>
<evidence type="ECO:0000313" key="8">
    <source>
        <dbReference type="Proteomes" id="UP000660680"/>
    </source>
</evidence>
<accession>A0A918G1R2</accession>
<organism evidence="7 8">
    <name type="scientific">Actinokineospora fastidiosa</name>
    <dbReference type="NCBI Taxonomy" id="1816"/>
    <lineage>
        <taxon>Bacteria</taxon>
        <taxon>Bacillati</taxon>
        <taxon>Actinomycetota</taxon>
        <taxon>Actinomycetes</taxon>
        <taxon>Pseudonocardiales</taxon>
        <taxon>Pseudonocardiaceae</taxon>
        <taxon>Actinokineospora</taxon>
    </lineage>
</organism>
<evidence type="ECO:0000256" key="1">
    <source>
        <dbReference type="ARBA" id="ARBA00004167"/>
    </source>
</evidence>
<comment type="caution">
    <text evidence="7">The sequence shown here is derived from an EMBL/GenBank/DDBJ whole genome shotgun (WGS) entry which is preliminary data.</text>
</comment>
<evidence type="ECO:0000313" key="7">
    <source>
        <dbReference type="EMBL" id="GGS12724.1"/>
    </source>
</evidence>
<feature type="compositionally biased region" description="Low complexity" evidence="5">
    <location>
        <begin position="136"/>
        <end position="159"/>
    </location>
</feature>
<name>A0A918G1R2_9PSEU</name>
<dbReference type="PANTHER" id="PTHR30168">
    <property type="entry name" value="PUTATIVE MEMBRANE PROTEIN YPFJ"/>
    <property type="match status" value="1"/>
</dbReference>
<dbReference type="AlphaFoldDB" id="A0A918G1R2"/>
<evidence type="ECO:0000256" key="2">
    <source>
        <dbReference type="ARBA" id="ARBA00022692"/>
    </source>
</evidence>
<dbReference type="EMBL" id="BMRB01000001">
    <property type="protein sequence ID" value="GGS12724.1"/>
    <property type="molecule type" value="Genomic_DNA"/>
</dbReference>
<feature type="region of interest" description="Disordered" evidence="5">
    <location>
        <begin position="136"/>
        <end position="165"/>
    </location>
</feature>
<dbReference type="PANTHER" id="PTHR30168:SF0">
    <property type="entry name" value="INNER MEMBRANE PROTEIN"/>
    <property type="match status" value="1"/>
</dbReference>
<keyword evidence="2 6" id="KW-0812">Transmembrane</keyword>
<evidence type="ECO:0000256" key="6">
    <source>
        <dbReference type="SAM" id="Phobius"/>
    </source>
</evidence>
<dbReference type="Pfam" id="PF04228">
    <property type="entry name" value="Zn_peptidase"/>
    <property type="match status" value="1"/>
</dbReference>
<feature type="compositionally biased region" description="Pro residues" evidence="5">
    <location>
        <begin position="1"/>
        <end position="41"/>
    </location>
</feature>
<reference evidence="7" key="1">
    <citation type="journal article" date="2014" name="Int. J. Syst. Evol. Microbiol.">
        <title>Complete genome sequence of Corynebacterium casei LMG S-19264T (=DSM 44701T), isolated from a smear-ripened cheese.</title>
        <authorList>
            <consortium name="US DOE Joint Genome Institute (JGI-PGF)"/>
            <person name="Walter F."/>
            <person name="Albersmeier A."/>
            <person name="Kalinowski J."/>
            <person name="Ruckert C."/>
        </authorList>
    </citation>
    <scope>NUCLEOTIDE SEQUENCE</scope>
    <source>
        <strain evidence="7">JCM 3276</strain>
    </source>
</reference>
<evidence type="ECO:0000256" key="3">
    <source>
        <dbReference type="ARBA" id="ARBA00022989"/>
    </source>
</evidence>
<dbReference type="GO" id="GO:0016020">
    <property type="term" value="C:membrane"/>
    <property type="evidence" value="ECO:0007669"/>
    <property type="project" value="UniProtKB-SubCell"/>
</dbReference>
<evidence type="ECO:0000256" key="5">
    <source>
        <dbReference type="SAM" id="MobiDB-lite"/>
    </source>
</evidence>
<sequence length="402" mass="43596">MTQPPYGPWHQQPPPGGYRPPMPPPRPVAPPPYARPLPPGMHHPQQTYGQPQYGYAQQPWPAYRPPMPPKSNAGVITAVSLVGVLILAAGLFGAFSIADAYDDYNDVGYSSPTYSTYPSYTGYSSASDYPSTTSYDYTSTTTTTETTTETTDYTTTTETPSGPQPVYTLADNPLHGDNGTNAASCAISGWPSDPAAAKAFFTRVLPCMEEAWAPAMERAGLPYETPGLEFPSGTSWESPCGSTSGATAAAFYCSRNNTIYMPFEGLQTGDYGNQPGYYLALFGHEFGHHIQWLSGILPTYHEAKYEAGDQTAAGLELSRRAELQASCLGGMWFAGAWNGDAGVPDEIVRQFLADGYQRGDWNANLPRDHGSPENNGSWQEHGYRNNRGNYCNTWAADSQHVA</sequence>
<gene>
    <name evidence="7" type="ORF">GCM10010171_00480</name>
</gene>
<evidence type="ECO:0008006" key="9">
    <source>
        <dbReference type="Google" id="ProtNLM"/>
    </source>
</evidence>
<proteinExistence type="predicted"/>
<protein>
    <recommendedName>
        <fullName evidence="9">Metalloprotease</fullName>
    </recommendedName>
</protein>
<keyword evidence="4 6" id="KW-0472">Membrane</keyword>
<feature type="transmembrane region" description="Helical" evidence="6">
    <location>
        <begin position="73"/>
        <end position="95"/>
    </location>
</feature>
<dbReference type="Proteomes" id="UP000660680">
    <property type="component" value="Unassembled WGS sequence"/>
</dbReference>
<dbReference type="InterPro" id="IPR007343">
    <property type="entry name" value="Uncharacterised_pept_Zn_put"/>
</dbReference>